<dbReference type="SUPFAM" id="SSF51735">
    <property type="entry name" value="NAD(P)-binding Rossmann-fold domains"/>
    <property type="match status" value="1"/>
</dbReference>
<dbReference type="Proteomes" id="UP000318937">
    <property type="component" value="Unassembled WGS sequence"/>
</dbReference>
<reference evidence="2 3" key="1">
    <citation type="submission" date="2019-05" db="EMBL/GenBank/DDBJ databases">
        <title>Psychrobacillus vulpis sp. nov., a new species isolated from feces of a red fox that inhabits in The Tablas de Daimiel Natural Park, Albacete, Spain.</title>
        <authorList>
            <person name="Rodriguez M."/>
            <person name="Reina J.C."/>
            <person name="Bejar V."/>
            <person name="Llamas I."/>
        </authorList>
    </citation>
    <scope>NUCLEOTIDE SEQUENCE [LARGE SCALE GENOMIC DNA]</scope>
    <source>
        <strain evidence="2 3">NHI-2</strain>
    </source>
</reference>
<organism evidence="2 3">
    <name type="scientific">Psychrobacillus soli</name>
    <dbReference type="NCBI Taxonomy" id="1543965"/>
    <lineage>
        <taxon>Bacteria</taxon>
        <taxon>Bacillati</taxon>
        <taxon>Bacillota</taxon>
        <taxon>Bacilli</taxon>
        <taxon>Bacillales</taxon>
        <taxon>Bacillaceae</taxon>
        <taxon>Psychrobacillus</taxon>
    </lineage>
</organism>
<proteinExistence type="predicted"/>
<dbReference type="RefSeq" id="WP_142607759.1">
    <property type="nucleotide sequence ID" value="NZ_VDGG01000025.1"/>
</dbReference>
<accession>A0A544T629</accession>
<dbReference type="EMBL" id="VDGG01000025">
    <property type="protein sequence ID" value="TQR12912.1"/>
    <property type="molecule type" value="Genomic_DNA"/>
</dbReference>
<gene>
    <name evidence="2" type="ORF">FG383_12660</name>
</gene>
<name>A0A544T629_9BACI</name>
<dbReference type="Pfam" id="PF00670">
    <property type="entry name" value="AdoHcyase_NAD"/>
    <property type="match status" value="1"/>
</dbReference>
<dbReference type="Gene3D" id="3.40.50.720">
    <property type="entry name" value="NAD(P)-binding Rossmann-like Domain"/>
    <property type="match status" value="1"/>
</dbReference>
<dbReference type="AlphaFoldDB" id="A0A544T629"/>
<comment type="caution">
    <text evidence="2">The sequence shown here is derived from an EMBL/GenBank/DDBJ whole genome shotgun (WGS) entry which is preliminary data.</text>
</comment>
<sequence>MKKKCVIIGTDLRLSYFHTAISSDLETKLIATMTWDDELQASIDQLEPHILFLPIHPLKMECPFILPKSCEVLFVGKQNEEIKQEIAVKDIQVFSYLEDEQYIWDNANLTAEGFINYFYTHEKQAIYNKQFIITGYGRVGKRLAHALHHLGAKVVISVRSEHQLFEAKSYGYDIETLDNVLVKQKSKSAYLINTIPSRWLENTHAACFKYVFDLASNPGCLLDSDENIPTNYALATSLPGMYFPRDAGLLIAQSVQNHLSLLKGEKSSVERS</sequence>
<evidence type="ECO:0000259" key="1">
    <source>
        <dbReference type="Pfam" id="PF00670"/>
    </source>
</evidence>
<evidence type="ECO:0000313" key="3">
    <source>
        <dbReference type="Proteomes" id="UP000318937"/>
    </source>
</evidence>
<dbReference type="InterPro" id="IPR036291">
    <property type="entry name" value="NAD(P)-bd_dom_sf"/>
</dbReference>
<dbReference type="OrthoDB" id="8840764at2"/>
<protein>
    <submittedName>
        <fullName evidence="2">Dipicolinate synthase subunit A</fullName>
    </submittedName>
</protein>
<feature type="domain" description="S-adenosyl-L-homocysteine hydrolase NAD binding" evidence="1">
    <location>
        <begin position="126"/>
        <end position="183"/>
    </location>
</feature>
<keyword evidence="3" id="KW-1185">Reference proteome</keyword>
<dbReference type="InterPro" id="IPR015878">
    <property type="entry name" value="Ado_hCys_hydrolase_NAD-bd"/>
</dbReference>
<evidence type="ECO:0000313" key="2">
    <source>
        <dbReference type="EMBL" id="TQR12912.1"/>
    </source>
</evidence>